<feature type="domain" description="AbiTii" evidence="1">
    <location>
        <begin position="2"/>
        <end position="190"/>
    </location>
</feature>
<name>A0A2P7R5U9_9GAMM</name>
<protein>
    <submittedName>
        <fullName evidence="2">Response regulator receiver protein</fullName>
    </submittedName>
</protein>
<dbReference type="EMBL" id="PXYG01000003">
    <property type="protein sequence ID" value="PSJ45591.1"/>
    <property type="molecule type" value="Genomic_DNA"/>
</dbReference>
<evidence type="ECO:0000259" key="1">
    <source>
        <dbReference type="Pfam" id="PF18864"/>
    </source>
</evidence>
<dbReference type="Pfam" id="PF18864">
    <property type="entry name" value="AbiTii"/>
    <property type="match status" value="1"/>
</dbReference>
<reference evidence="2 3" key="1">
    <citation type="submission" date="2018-03" db="EMBL/GenBank/DDBJ databases">
        <title>The draft genome of Zobellella sp. 59N8.</title>
        <authorList>
            <person name="Liu L."/>
            <person name="Li L."/>
            <person name="Zhang X."/>
            <person name="Liang L."/>
            <person name="Wang T."/>
        </authorList>
    </citation>
    <scope>NUCLEOTIDE SEQUENCE [LARGE SCALE GENOMIC DNA]</scope>
    <source>
        <strain evidence="2 3">59N8</strain>
    </source>
</reference>
<dbReference type="Proteomes" id="UP000240243">
    <property type="component" value="Unassembled WGS sequence"/>
</dbReference>
<organism evidence="2 3">
    <name type="scientific">Zobellella endophytica</name>
    <dbReference type="NCBI Taxonomy" id="2116700"/>
    <lineage>
        <taxon>Bacteria</taxon>
        <taxon>Pseudomonadati</taxon>
        <taxon>Pseudomonadota</taxon>
        <taxon>Gammaproteobacteria</taxon>
        <taxon>Aeromonadales</taxon>
        <taxon>Aeromonadaceae</taxon>
        <taxon>Zobellella</taxon>
    </lineage>
</organism>
<keyword evidence="3" id="KW-1185">Reference proteome</keyword>
<comment type="caution">
    <text evidence="2">The sequence shown here is derived from an EMBL/GenBank/DDBJ whole genome shotgun (WGS) entry which is preliminary data.</text>
</comment>
<evidence type="ECO:0000313" key="3">
    <source>
        <dbReference type="Proteomes" id="UP000240243"/>
    </source>
</evidence>
<dbReference type="RefSeq" id="WP_106729455.1">
    <property type="nucleotide sequence ID" value="NZ_PXYG01000003.1"/>
</dbReference>
<dbReference type="OrthoDB" id="766804at2"/>
<proteinExistence type="predicted"/>
<sequence length="304" mass="33688">MKLLNEIIDALSSQESSLTGALLKTKVLLHHIGHKELVEWVNHELNGYPHDGELPEYRILPAQVLANLANMAYQVNSHPIPLGHLDDEVRERFEAAKMYQSLAVLEKLTADEDGVLESPIPMQYNGIFGGSLANGYKIQRVWSSIGKADVAQIFIQVRSRLLDFVLELKEQIGDNVPDQEIKKRTDSIDASSLFSNAIFGNNTTIVVGNHNSQDVTNIIAKGNFPALAEHLKKHGIAESNIAELQTAIKTDENTLEVRQKQFGPAVKTWLQNMLSKAVDASWNIELGVASSLLATALQNYYGWP</sequence>
<dbReference type="InterPro" id="IPR041304">
    <property type="entry name" value="AbiTii"/>
</dbReference>
<evidence type="ECO:0000313" key="2">
    <source>
        <dbReference type="EMBL" id="PSJ45591.1"/>
    </source>
</evidence>
<gene>
    <name evidence="2" type="ORF">C7H85_09390</name>
</gene>
<accession>A0A2P7R5U9</accession>
<dbReference type="AlphaFoldDB" id="A0A2P7R5U9"/>